<gene>
    <name evidence="1" type="ORF">M011DRAFT_340386</name>
</gene>
<dbReference type="CDD" id="cd00590">
    <property type="entry name" value="RRM_SF"/>
    <property type="match status" value="1"/>
</dbReference>
<dbReference type="Proteomes" id="UP000799440">
    <property type="component" value="Unassembled WGS sequence"/>
</dbReference>
<dbReference type="EMBL" id="MU006568">
    <property type="protein sequence ID" value="KAF2748878.1"/>
    <property type="molecule type" value="Genomic_DNA"/>
</dbReference>
<evidence type="ECO:0008006" key="3">
    <source>
        <dbReference type="Google" id="ProtNLM"/>
    </source>
</evidence>
<dbReference type="AlphaFoldDB" id="A0A6A6VE76"/>
<protein>
    <recommendedName>
        <fullName evidence="3">RRM domain-containing protein</fullName>
    </recommendedName>
</protein>
<dbReference type="OrthoDB" id="1049195at2759"/>
<name>A0A6A6VE76_9PLEO</name>
<evidence type="ECO:0000313" key="2">
    <source>
        <dbReference type="Proteomes" id="UP000799440"/>
    </source>
</evidence>
<evidence type="ECO:0000313" key="1">
    <source>
        <dbReference type="EMBL" id="KAF2748878.1"/>
    </source>
</evidence>
<accession>A0A6A6VE76</accession>
<keyword evidence="2" id="KW-1185">Reference proteome</keyword>
<reference evidence="1" key="1">
    <citation type="journal article" date="2020" name="Stud. Mycol.">
        <title>101 Dothideomycetes genomes: a test case for predicting lifestyles and emergence of pathogens.</title>
        <authorList>
            <person name="Haridas S."/>
            <person name="Albert R."/>
            <person name="Binder M."/>
            <person name="Bloem J."/>
            <person name="Labutti K."/>
            <person name="Salamov A."/>
            <person name="Andreopoulos B."/>
            <person name="Baker S."/>
            <person name="Barry K."/>
            <person name="Bills G."/>
            <person name="Bluhm B."/>
            <person name="Cannon C."/>
            <person name="Castanera R."/>
            <person name="Culley D."/>
            <person name="Daum C."/>
            <person name="Ezra D."/>
            <person name="Gonzalez J."/>
            <person name="Henrissat B."/>
            <person name="Kuo A."/>
            <person name="Liang C."/>
            <person name="Lipzen A."/>
            <person name="Lutzoni F."/>
            <person name="Magnuson J."/>
            <person name="Mondo S."/>
            <person name="Nolan M."/>
            <person name="Ohm R."/>
            <person name="Pangilinan J."/>
            <person name="Park H.-J."/>
            <person name="Ramirez L."/>
            <person name="Alfaro M."/>
            <person name="Sun H."/>
            <person name="Tritt A."/>
            <person name="Yoshinaga Y."/>
            <person name="Zwiers L.-H."/>
            <person name="Turgeon B."/>
            <person name="Goodwin S."/>
            <person name="Spatafora J."/>
            <person name="Crous P."/>
            <person name="Grigoriev I."/>
        </authorList>
    </citation>
    <scope>NUCLEOTIDE SEQUENCE</scope>
    <source>
        <strain evidence="1">CBS 119925</strain>
    </source>
</reference>
<proteinExistence type="predicted"/>
<organism evidence="1 2">
    <name type="scientific">Sporormia fimetaria CBS 119925</name>
    <dbReference type="NCBI Taxonomy" id="1340428"/>
    <lineage>
        <taxon>Eukaryota</taxon>
        <taxon>Fungi</taxon>
        <taxon>Dikarya</taxon>
        <taxon>Ascomycota</taxon>
        <taxon>Pezizomycotina</taxon>
        <taxon>Dothideomycetes</taxon>
        <taxon>Pleosporomycetidae</taxon>
        <taxon>Pleosporales</taxon>
        <taxon>Sporormiaceae</taxon>
        <taxon>Sporormia</taxon>
    </lineage>
</organism>
<sequence>MTHWTTTKRFLKTSLHALSPKKSLSDMTAAAHLPPSPPPTLNLVLPPLHPSPTRSAIELSKFPPSLTKSDIRTLFTGFRIADFDFHNVRSFLAPLRVRIEVLGGAGEADRAVRELDGVVVDGRRVCVKRVENATFEAREVVIEELVDEMKIKIINTARTYHTRYTELLLDVREWMTPTTYYAFLQGRYPITDESSPEVEELAVVNRAEWCFLAAGMASVCDPSGRTKALRDLLRVVETQGEAEEAWTDWEGSVLLSYEY</sequence>